<dbReference type="InterPro" id="IPR036390">
    <property type="entry name" value="WH_DNA-bd_sf"/>
</dbReference>
<dbReference type="MEROPS" id="S24.001"/>
<dbReference type="InterPro" id="IPR036388">
    <property type="entry name" value="WH-like_DNA-bd_sf"/>
</dbReference>
<dbReference type="AlphaFoldDB" id="A8ZS26"/>
<comment type="similarity">
    <text evidence="1 12 13">Belongs to the peptidase S24 family.</text>
</comment>
<evidence type="ECO:0000256" key="1">
    <source>
        <dbReference type="ARBA" id="ARBA00007484"/>
    </source>
</evidence>
<sequence length="210" mass="23461">MRDSLTARQQQVLEYFQHEIAETGASPSLRQAADALSVSHTAISQALKLLEKKGYITRHGRYSRDIHVLNPMNQSAGMHRWREIPVIGAITAGLPMYAQQEWEGTLVLDRSCFPGDNLFALRVKGDSMKDAAILDGDLVICEPRQFAENGEIVVALVNGEEATVKRFFKRQDHIELKPENPAYAPLKLMFGDVLIQGKVIGLHRDQQGLV</sequence>
<dbReference type="InterPro" id="IPR006199">
    <property type="entry name" value="LexA_DNA-bd_dom"/>
</dbReference>
<evidence type="ECO:0000256" key="6">
    <source>
        <dbReference type="ARBA" id="ARBA00022813"/>
    </source>
</evidence>
<dbReference type="OrthoDB" id="9802364at2"/>
<dbReference type="GO" id="GO:0003677">
    <property type="term" value="F:DNA binding"/>
    <property type="evidence" value="ECO:0007669"/>
    <property type="project" value="UniProtKB-UniRule"/>
</dbReference>
<evidence type="ECO:0000256" key="12">
    <source>
        <dbReference type="HAMAP-Rule" id="MF_00015"/>
    </source>
</evidence>
<evidence type="ECO:0000256" key="11">
    <source>
        <dbReference type="ARBA" id="ARBA00023236"/>
    </source>
</evidence>
<keyword evidence="2 12" id="KW-0678">Repressor</keyword>
<evidence type="ECO:0000259" key="15">
    <source>
        <dbReference type="Pfam" id="PF01726"/>
    </source>
</evidence>
<dbReference type="GO" id="GO:0004252">
    <property type="term" value="F:serine-type endopeptidase activity"/>
    <property type="evidence" value="ECO:0007669"/>
    <property type="project" value="UniProtKB-UniRule"/>
</dbReference>
<feature type="active site" description="For autocatalytic cleavage activity" evidence="12">
    <location>
        <position position="165"/>
    </location>
</feature>
<dbReference type="GO" id="GO:0006281">
    <property type="term" value="P:DNA repair"/>
    <property type="evidence" value="ECO:0007669"/>
    <property type="project" value="UniProtKB-UniRule"/>
</dbReference>
<dbReference type="Gene3D" id="2.10.109.10">
    <property type="entry name" value="Umud Fragment, subunit A"/>
    <property type="match status" value="1"/>
</dbReference>
<dbReference type="GO" id="GO:0045892">
    <property type="term" value="P:negative regulation of DNA-templated transcription"/>
    <property type="evidence" value="ECO:0007669"/>
    <property type="project" value="UniProtKB-UniRule"/>
</dbReference>
<dbReference type="eggNOG" id="COG1974">
    <property type="taxonomic scope" value="Bacteria"/>
</dbReference>
<dbReference type="HAMAP" id="MF_00015">
    <property type="entry name" value="LexA"/>
    <property type="match status" value="1"/>
</dbReference>
<dbReference type="SUPFAM" id="SSF51306">
    <property type="entry name" value="LexA/Signal peptidase"/>
    <property type="match status" value="1"/>
</dbReference>
<feature type="domain" description="Peptidase S24/S26A/S26B/S26C" evidence="14">
    <location>
        <begin position="85"/>
        <end position="200"/>
    </location>
</feature>
<dbReference type="CDD" id="cd06529">
    <property type="entry name" value="S24_LexA-like"/>
    <property type="match status" value="1"/>
</dbReference>
<keyword evidence="9 12" id="KW-0804">Transcription</keyword>
<evidence type="ECO:0000256" key="8">
    <source>
        <dbReference type="ARBA" id="ARBA00023125"/>
    </source>
</evidence>
<keyword evidence="3 12" id="KW-0235">DNA replication</keyword>
<dbReference type="RefSeq" id="WP_012173663.1">
    <property type="nucleotide sequence ID" value="NC_009943.1"/>
</dbReference>
<name>A8ZS26_DESOH</name>
<keyword evidence="7 12" id="KW-0805">Transcription regulation</keyword>
<dbReference type="STRING" id="96561.Dole_0234"/>
<dbReference type="EMBL" id="CP000859">
    <property type="protein sequence ID" value="ABW66044.1"/>
    <property type="molecule type" value="Genomic_DNA"/>
</dbReference>
<evidence type="ECO:0000256" key="13">
    <source>
        <dbReference type="RuleBase" id="RU003991"/>
    </source>
</evidence>
<keyword evidence="11 12" id="KW-0742">SOS response</keyword>
<dbReference type="InterPro" id="IPR039418">
    <property type="entry name" value="LexA-like"/>
</dbReference>
<comment type="function">
    <text evidence="12">Represses a number of genes involved in the response to DNA damage (SOS response), including recA and lexA. In the presence of single-stranded DNA, RecA interacts with LexA causing an autocatalytic cleavage which disrupts the DNA-binding part of LexA, leading to derepression of the SOS regulon and eventually DNA repair.</text>
</comment>
<keyword evidence="10 12" id="KW-0234">DNA repair</keyword>
<reference evidence="16 17" key="1">
    <citation type="submission" date="2007-10" db="EMBL/GenBank/DDBJ databases">
        <title>Complete sequence of Desulfococcus oleovorans Hxd3.</title>
        <authorList>
            <consortium name="US DOE Joint Genome Institute"/>
            <person name="Copeland A."/>
            <person name="Lucas S."/>
            <person name="Lapidus A."/>
            <person name="Barry K."/>
            <person name="Glavina del Rio T."/>
            <person name="Dalin E."/>
            <person name="Tice H."/>
            <person name="Pitluck S."/>
            <person name="Kiss H."/>
            <person name="Brettin T."/>
            <person name="Bruce D."/>
            <person name="Detter J.C."/>
            <person name="Han C."/>
            <person name="Schmutz J."/>
            <person name="Larimer F."/>
            <person name="Land M."/>
            <person name="Hauser L."/>
            <person name="Kyrpides N."/>
            <person name="Kim E."/>
            <person name="Wawrik B."/>
            <person name="Richardson P."/>
        </authorList>
    </citation>
    <scope>NUCLEOTIDE SEQUENCE [LARGE SCALE GENOMIC DNA]</scope>
    <source>
        <strain evidence="17">DSM 6200 / JCM 39069 / Hxd3</strain>
    </source>
</reference>
<dbReference type="InterPro" id="IPR006197">
    <property type="entry name" value="Peptidase_S24_LexA"/>
</dbReference>
<evidence type="ECO:0000256" key="4">
    <source>
        <dbReference type="ARBA" id="ARBA00022763"/>
    </source>
</evidence>
<evidence type="ECO:0000259" key="14">
    <source>
        <dbReference type="Pfam" id="PF00717"/>
    </source>
</evidence>
<evidence type="ECO:0000256" key="3">
    <source>
        <dbReference type="ARBA" id="ARBA00022705"/>
    </source>
</evidence>
<dbReference type="Proteomes" id="UP000008561">
    <property type="component" value="Chromosome"/>
</dbReference>
<comment type="catalytic activity">
    <reaction evidence="12">
        <text>Hydrolysis of Ala-|-Gly bond in repressor LexA.</text>
        <dbReference type="EC" id="3.4.21.88"/>
    </reaction>
</comment>
<comment type="caution">
    <text evidence="12">Lacks conserved residue(s) required for the propagation of feature annotation.</text>
</comment>
<dbReference type="HOGENOM" id="CLU_066192_45_1_7"/>
<dbReference type="Gene3D" id="1.10.10.10">
    <property type="entry name" value="Winged helix-like DNA-binding domain superfamily/Winged helix DNA-binding domain"/>
    <property type="match status" value="1"/>
</dbReference>
<keyword evidence="17" id="KW-1185">Reference proteome</keyword>
<comment type="subunit">
    <text evidence="12">Homodimer.</text>
</comment>
<dbReference type="PANTHER" id="PTHR33516:SF2">
    <property type="entry name" value="LEXA REPRESSOR-RELATED"/>
    <property type="match status" value="1"/>
</dbReference>
<dbReference type="SUPFAM" id="SSF46785">
    <property type="entry name" value="Winged helix' DNA-binding domain"/>
    <property type="match status" value="1"/>
</dbReference>
<dbReference type="EC" id="3.4.21.88" evidence="12"/>
<dbReference type="NCBIfam" id="TIGR00498">
    <property type="entry name" value="lexA"/>
    <property type="match status" value="1"/>
</dbReference>
<dbReference type="InterPro" id="IPR015927">
    <property type="entry name" value="Peptidase_S24_S26A/B/C"/>
</dbReference>
<dbReference type="GO" id="GO:0009432">
    <property type="term" value="P:SOS response"/>
    <property type="evidence" value="ECO:0007669"/>
    <property type="project" value="UniProtKB-UniRule"/>
</dbReference>
<dbReference type="PANTHER" id="PTHR33516">
    <property type="entry name" value="LEXA REPRESSOR"/>
    <property type="match status" value="1"/>
</dbReference>
<dbReference type="PRINTS" id="PR00726">
    <property type="entry name" value="LEXASERPTASE"/>
</dbReference>
<keyword evidence="5 12" id="KW-0378">Hydrolase</keyword>
<keyword evidence="6 12" id="KW-0068">Autocatalytic cleavage</keyword>
<accession>A8ZS26</accession>
<evidence type="ECO:0000256" key="9">
    <source>
        <dbReference type="ARBA" id="ARBA00023163"/>
    </source>
</evidence>
<protein>
    <recommendedName>
        <fullName evidence="12">LexA repressor</fullName>
        <ecNumber evidence="12">3.4.21.88</ecNumber>
    </recommendedName>
</protein>
<dbReference type="InterPro" id="IPR006200">
    <property type="entry name" value="LexA"/>
</dbReference>
<feature type="site" description="Cleavage; by autolysis" evidence="12">
    <location>
        <begin position="92"/>
        <end position="93"/>
    </location>
</feature>
<evidence type="ECO:0000256" key="7">
    <source>
        <dbReference type="ARBA" id="ARBA00023015"/>
    </source>
</evidence>
<keyword evidence="4 12" id="KW-0227">DNA damage</keyword>
<evidence type="ECO:0000256" key="2">
    <source>
        <dbReference type="ARBA" id="ARBA00022491"/>
    </source>
</evidence>
<dbReference type="FunFam" id="2.10.109.10:FF:000001">
    <property type="entry name" value="LexA repressor"/>
    <property type="match status" value="1"/>
</dbReference>
<dbReference type="KEGG" id="dol:Dole_0234"/>
<dbReference type="Pfam" id="PF00717">
    <property type="entry name" value="Peptidase_S24"/>
    <property type="match status" value="1"/>
</dbReference>
<keyword evidence="8 12" id="KW-0238">DNA-binding</keyword>
<proteinExistence type="inferred from homology"/>
<evidence type="ECO:0000256" key="10">
    <source>
        <dbReference type="ARBA" id="ARBA00023204"/>
    </source>
</evidence>
<evidence type="ECO:0000313" key="16">
    <source>
        <dbReference type="EMBL" id="ABW66044.1"/>
    </source>
</evidence>
<organism evidence="16 17">
    <name type="scientific">Desulfosudis oleivorans (strain DSM 6200 / JCM 39069 / Hxd3)</name>
    <name type="common">Desulfococcus oleovorans</name>
    <dbReference type="NCBI Taxonomy" id="96561"/>
    <lineage>
        <taxon>Bacteria</taxon>
        <taxon>Pseudomonadati</taxon>
        <taxon>Thermodesulfobacteriota</taxon>
        <taxon>Desulfobacteria</taxon>
        <taxon>Desulfobacterales</taxon>
        <taxon>Desulfosudaceae</taxon>
        <taxon>Desulfosudis</taxon>
    </lineage>
</organism>
<dbReference type="InterPro" id="IPR050077">
    <property type="entry name" value="LexA_repressor"/>
</dbReference>
<dbReference type="InterPro" id="IPR036286">
    <property type="entry name" value="LexA/Signal_pep-like_sf"/>
</dbReference>
<feature type="active site" description="For autocatalytic cleavage activity" evidence="12">
    <location>
        <position position="127"/>
    </location>
</feature>
<evidence type="ECO:0000256" key="5">
    <source>
        <dbReference type="ARBA" id="ARBA00022801"/>
    </source>
</evidence>
<dbReference type="GO" id="GO:0006508">
    <property type="term" value="P:proteolysis"/>
    <property type="evidence" value="ECO:0007669"/>
    <property type="project" value="InterPro"/>
</dbReference>
<gene>
    <name evidence="12" type="primary">lexA</name>
    <name evidence="16" type="ordered locus">Dole_0234</name>
</gene>
<evidence type="ECO:0000313" key="17">
    <source>
        <dbReference type="Proteomes" id="UP000008561"/>
    </source>
</evidence>
<dbReference type="Pfam" id="PF01726">
    <property type="entry name" value="LexA_DNA_bind"/>
    <property type="match status" value="1"/>
</dbReference>
<dbReference type="GO" id="GO:0006260">
    <property type="term" value="P:DNA replication"/>
    <property type="evidence" value="ECO:0007669"/>
    <property type="project" value="UniProtKB-UniRule"/>
</dbReference>
<feature type="domain" description="LexA repressor DNA-binding" evidence="15">
    <location>
        <begin position="4"/>
        <end position="64"/>
    </location>
</feature>